<protein>
    <submittedName>
        <fullName evidence="1">Uncharacterized protein</fullName>
    </submittedName>
</protein>
<sequence length="263" mass="29978">MQRYCLFPRYGHVKADSDGPQEGEQNYSIHREKKPAYFPWAELAAELRNTVYELTLVPPPGPISVWHDYSYKAPKACCVVNGTWKPNTSLVLLNKATHSEAAPFLFRGGFRFHDPATLDSFLKLLSKDRKKWIEHIELDIDRPVLYTFATLYSLTAATNLKRIVLSSLFFDMPCDTAEAAAQQLYKNWACHGWLQVWGKSKGNVRAGADVVCLTDRFLRSFAVRQRPCLTYKERRKTISEEAEKFRTALGNLLEIAACPCPGR</sequence>
<dbReference type="EMBL" id="JAGTJR010000002">
    <property type="protein sequence ID" value="KAH7063048.1"/>
    <property type="molecule type" value="Genomic_DNA"/>
</dbReference>
<accession>A0ABQ8GRD9</accession>
<proteinExistence type="predicted"/>
<organism evidence="1 2">
    <name type="scientific">Macrophomina phaseolina</name>
    <dbReference type="NCBI Taxonomy" id="35725"/>
    <lineage>
        <taxon>Eukaryota</taxon>
        <taxon>Fungi</taxon>
        <taxon>Dikarya</taxon>
        <taxon>Ascomycota</taxon>
        <taxon>Pezizomycotina</taxon>
        <taxon>Dothideomycetes</taxon>
        <taxon>Dothideomycetes incertae sedis</taxon>
        <taxon>Botryosphaeriales</taxon>
        <taxon>Botryosphaeriaceae</taxon>
        <taxon>Macrophomina</taxon>
    </lineage>
</organism>
<comment type="caution">
    <text evidence="1">The sequence shown here is derived from an EMBL/GenBank/DDBJ whole genome shotgun (WGS) entry which is preliminary data.</text>
</comment>
<reference evidence="1 2" key="1">
    <citation type="journal article" date="2021" name="Nat. Commun.">
        <title>Genetic determinants of endophytism in the Arabidopsis root mycobiome.</title>
        <authorList>
            <person name="Mesny F."/>
            <person name="Miyauchi S."/>
            <person name="Thiergart T."/>
            <person name="Pickel B."/>
            <person name="Atanasova L."/>
            <person name="Karlsson M."/>
            <person name="Huettel B."/>
            <person name="Barry K.W."/>
            <person name="Haridas S."/>
            <person name="Chen C."/>
            <person name="Bauer D."/>
            <person name="Andreopoulos W."/>
            <person name="Pangilinan J."/>
            <person name="LaButti K."/>
            <person name="Riley R."/>
            <person name="Lipzen A."/>
            <person name="Clum A."/>
            <person name="Drula E."/>
            <person name="Henrissat B."/>
            <person name="Kohler A."/>
            <person name="Grigoriev I.V."/>
            <person name="Martin F.M."/>
            <person name="Hacquard S."/>
        </authorList>
    </citation>
    <scope>NUCLEOTIDE SEQUENCE [LARGE SCALE GENOMIC DNA]</scope>
    <source>
        <strain evidence="1 2">MPI-SDFR-AT-0080</strain>
    </source>
</reference>
<gene>
    <name evidence="1" type="ORF">B0J12DRAFT_641290</name>
</gene>
<evidence type="ECO:0000313" key="2">
    <source>
        <dbReference type="Proteomes" id="UP000774617"/>
    </source>
</evidence>
<evidence type="ECO:0000313" key="1">
    <source>
        <dbReference type="EMBL" id="KAH7063048.1"/>
    </source>
</evidence>
<dbReference type="Proteomes" id="UP000774617">
    <property type="component" value="Unassembled WGS sequence"/>
</dbReference>
<dbReference type="InterPro" id="IPR038883">
    <property type="entry name" value="AN11006-like"/>
</dbReference>
<name>A0ABQ8GRD9_9PEZI</name>
<dbReference type="PANTHER" id="PTHR42085:SF2">
    <property type="entry name" value="F-BOX DOMAIN-CONTAINING PROTEIN"/>
    <property type="match status" value="1"/>
</dbReference>
<dbReference type="PANTHER" id="PTHR42085">
    <property type="entry name" value="F-BOX DOMAIN-CONTAINING PROTEIN"/>
    <property type="match status" value="1"/>
</dbReference>
<keyword evidence="2" id="KW-1185">Reference proteome</keyword>